<accession>A0ACB7Y0P1</accession>
<dbReference type="Proteomes" id="UP000828048">
    <property type="component" value="Chromosome 5"/>
</dbReference>
<reference evidence="1 2" key="1">
    <citation type="journal article" date="2021" name="Hortic Res">
        <title>High-quality reference genome and annotation aids understanding of berry development for evergreen blueberry (Vaccinium darrowii).</title>
        <authorList>
            <person name="Yu J."/>
            <person name="Hulse-Kemp A.M."/>
            <person name="Babiker E."/>
            <person name="Staton M."/>
        </authorList>
    </citation>
    <scope>NUCLEOTIDE SEQUENCE [LARGE SCALE GENOMIC DNA]</scope>
    <source>
        <strain evidence="2">cv. NJ 8807/NJ 8810</strain>
        <tissue evidence="1">Young leaf</tissue>
    </source>
</reference>
<sequence>MAKSTRVACACVFLLVLILCSEVGCVGARHLKHRLCKKCRSGGTRNGLKAAGAAGGKLTGGERLSKMKYVEDFRPTAPGHSPGVGHSITN</sequence>
<name>A0ACB7Y0P1_9ERIC</name>
<keyword evidence="2" id="KW-1185">Reference proteome</keyword>
<comment type="caution">
    <text evidence="1">The sequence shown here is derived from an EMBL/GenBank/DDBJ whole genome shotgun (WGS) entry which is preliminary data.</text>
</comment>
<dbReference type="EMBL" id="CM037155">
    <property type="protein sequence ID" value="KAH7846545.1"/>
    <property type="molecule type" value="Genomic_DNA"/>
</dbReference>
<protein>
    <submittedName>
        <fullName evidence="1">Uncharacterized protein</fullName>
    </submittedName>
</protein>
<gene>
    <name evidence="1" type="ORF">Vadar_015201</name>
</gene>
<proteinExistence type="predicted"/>
<evidence type="ECO:0000313" key="2">
    <source>
        <dbReference type="Proteomes" id="UP000828048"/>
    </source>
</evidence>
<evidence type="ECO:0000313" key="1">
    <source>
        <dbReference type="EMBL" id="KAH7846545.1"/>
    </source>
</evidence>
<organism evidence="1 2">
    <name type="scientific">Vaccinium darrowii</name>
    <dbReference type="NCBI Taxonomy" id="229202"/>
    <lineage>
        <taxon>Eukaryota</taxon>
        <taxon>Viridiplantae</taxon>
        <taxon>Streptophyta</taxon>
        <taxon>Embryophyta</taxon>
        <taxon>Tracheophyta</taxon>
        <taxon>Spermatophyta</taxon>
        <taxon>Magnoliopsida</taxon>
        <taxon>eudicotyledons</taxon>
        <taxon>Gunneridae</taxon>
        <taxon>Pentapetalae</taxon>
        <taxon>asterids</taxon>
        <taxon>Ericales</taxon>
        <taxon>Ericaceae</taxon>
        <taxon>Vaccinioideae</taxon>
        <taxon>Vaccinieae</taxon>
        <taxon>Vaccinium</taxon>
    </lineage>
</organism>